<dbReference type="OrthoDB" id="10262413at2759"/>
<evidence type="ECO:0000259" key="5">
    <source>
        <dbReference type="Pfam" id="PF01370"/>
    </source>
</evidence>
<dbReference type="GO" id="GO:0004029">
    <property type="term" value="F:aldehyde dehydrogenase (NAD+) activity"/>
    <property type="evidence" value="ECO:0007669"/>
    <property type="project" value="TreeGrafter"/>
</dbReference>
<evidence type="ECO:0000313" key="7">
    <source>
        <dbReference type="EMBL" id="SPQ97661.1"/>
    </source>
</evidence>
<dbReference type="InterPro" id="IPR036291">
    <property type="entry name" value="NAD(P)-bd_dom_sf"/>
</dbReference>
<geneLocation type="mitochondrion" evidence="7"/>
<evidence type="ECO:0000256" key="3">
    <source>
        <dbReference type="ARBA" id="ARBA00022777"/>
    </source>
</evidence>
<evidence type="ECO:0000313" key="9">
    <source>
        <dbReference type="Proteomes" id="UP000290189"/>
    </source>
</evidence>
<feature type="region of interest" description="Disordered" evidence="4">
    <location>
        <begin position="559"/>
        <end position="587"/>
    </location>
</feature>
<feature type="region of interest" description="Disordered" evidence="4">
    <location>
        <begin position="416"/>
        <end position="441"/>
    </location>
</feature>
<evidence type="ECO:0000313" key="8">
    <source>
        <dbReference type="Proteomes" id="UP000039324"/>
    </source>
</evidence>
<keyword evidence="8" id="KW-1185">Reference proteome</keyword>
<dbReference type="Gene3D" id="1.20.890.10">
    <property type="entry name" value="cAMP-dependent protein kinase regulatory subunit, dimerization-anchoring domain"/>
    <property type="match status" value="1"/>
</dbReference>
<dbReference type="Gene3D" id="3.40.50.720">
    <property type="entry name" value="NAD(P)-binding Rossmann-like Domain"/>
    <property type="match status" value="1"/>
</dbReference>
<dbReference type="InterPro" id="IPR000850">
    <property type="entry name" value="Adenylat/UMP-CMP_kin"/>
</dbReference>
<dbReference type="InterPro" id="IPR007858">
    <property type="entry name" value="Dpy-30_motif"/>
</dbReference>
<dbReference type="PANTHER" id="PTHR48079">
    <property type="entry name" value="PROTEIN YEEZ"/>
    <property type="match status" value="1"/>
</dbReference>
<dbReference type="GO" id="GO:0019205">
    <property type="term" value="F:nucleobase-containing compound kinase activity"/>
    <property type="evidence" value="ECO:0007669"/>
    <property type="project" value="InterPro"/>
</dbReference>
<dbReference type="Gene3D" id="3.40.50.300">
    <property type="entry name" value="P-loop containing nucleotide triphosphate hydrolases"/>
    <property type="match status" value="1"/>
</dbReference>
<dbReference type="EMBL" id="CDSF01000079">
    <property type="protein sequence ID" value="CEO97351.1"/>
    <property type="molecule type" value="Genomic_DNA"/>
</dbReference>
<feature type="compositionally biased region" description="Acidic residues" evidence="4">
    <location>
        <begin position="424"/>
        <end position="437"/>
    </location>
</feature>
<protein>
    <recommendedName>
        <fullName evidence="5">NAD-dependent epimerase/dehydratase domain-containing protein</fullName>
    </recommendedName>
</protein>
<keyword evidence="1" id="KW-0808">Transferase</keyword>
<reference evidence="6 8" key="1">
    <citation type="submission" date="2015-02" db="EMBL/GenBank/DDBJ databases">
        <authorList>
            <person name="Chooi Y.-H."/>
        </authorList>
    </citation>
    <scope>NUCLEOTIDE SEQUENCE [LARGE SCALE GENOMIC DNA]</scope>
    <source>
        <strain evidence="6">E3</strain>
    </source>
</reference>
<proteinExistence type="predicted"/>
<dbReference type="Pfam" id="PF05186">
    <property type="entry name" value="Dpy-30"/>
    <property type="match status" value="1"/>
</dbReference>
<dbReference type="Pfam" id="PF00406">
    <property type="entry name" value="ADK"/>
    <property type="match status" value="1"/>
</dbReference>
<feature type="domain" description="NAD-dependent epimerase/dehydratase" evidence="5">
    <location>
        <begin position="10"/>
        <end position="218"/>
    </location>
</feature>
<reference evidence="7 9" key="2">
    <citation type="submission" date="2018-03" db="EMBL/GenBank/DDBJ databases">
        <authorList>
            <person name="Fogelqvist J."/>
        </authorList>
    </citation>
    <scope>NUCLEOTIDE SEQUENCE [LARGE SCALE GENOMIC DNA]</scope>
</reference>
<dbReference type="PRINTS" id="PR00094">
    <property type="entry name" value="ADENYLTKNASE"/>
</dbReference>
<dbReference type="SUPFAM" id="SSF52540">
    <property type="entry name" value="P-loop containing nucleoside triphosphate hydrolases"/>
    <property type="match status" value="1"/>
</dbReference>
<dbReference type="PANTHER" id="PTHR48079:SF6">
    <property type="entry name" value="NAD(P)-BINDING DOMAIN-CONTAINING PROTEIN-RELATED"/>
    <property type="match status" value="1"/>
</dbReference>
<dbReference type="Pfam" id="PF01370">
    <property type="entry name" value="Epimerase"/>
    <property type="match status" value="1"/>
</dbReference>
<dbReference type="GO" id="GO:0006139">
    <property type="term" value="P:nucleobase-containing compound metabolic process"/>
    <property type="evidence" value="ECO:0007669"/>
    <property type="project" value="InterPro"/>
</dbReference>
<dbReference type="SUPFAM" id="SSF51735">
    <property type="entry name" value="NAD(P)-binding Rossmann-fold domains"/>
    <property type="match status" value="1"/>
</dbReference>
<dbReference type="STRING" id="37360.A0A0G4IQC1"/>
<organism evidence="6 8">
    <name type="scientific">Plasmodiophora brassicae</name>
    <name type="common">Clubroot disease agent</name>
    <dbReference type="NCBI Taxonomy" id="37360"/>
    <lineage>
        <taxon>Eukaryota</taxon>
        <taxon>Sar</taxon>
        <taxon>Rhizaria</taxon>
        <taxon>Endomyxa</taxon>
        <taxon>Phytomyxea</taxon>
        <taxon>Plasmodiophorida</taxon>
        <taxon>Plasmodiophoridae</taxon>
        <taxon>Plasmodiophora</taxon>
    </lineage>
</organism>
<dbReference type="GO" id="GO:0005524">
    <property type="term" value="F:ATP binding"/>
    <property type="evidence" value="ECO:0007669"/>
    <property type="project" value="InterPro"/>
</dbReference>
<dbReference type="InterPro" id="IPR047499">
    <property type="entry name" value="DD_AK7"/>
</dbReference>
<dbReference type="CDD" id="cd22967">
    <property type="entry name" value="DD_AK7"/>
    <property type="match status" value="1"/>
</dbReference>
<dbReference type="AlphaFoldDB" id="A0A0G4IQC1"/>
<dbReference type="Proteomes" id="UP000290189">
    <property type="component" value="Unassembled WGS sequence"/>
</dbReference>
<accession>A0A0G4IQC1</accession>
<dbReference type="Proteomes" id="UP000039324">
    <property type="component" value="Unassembled WGS sequence"/>
</dbReference>
<evidence type="ECO:0000313" key="6">
    <source>
        <dbReference type="EMBL" id="CEO97351.1"/>
    </source>
</evidence>
<evidence type="ECO:0000256" key="4">
    <source>
        <dbReference type="SAM" id="MobiDB-lite"/>
    </source>
</evidence>
<dbReference type="OMA" id="GHVEDDF"/>
<name>A0A0G4IQC1_PLABS</name>
<keyword evidence="7" id="KW-0496">Mitochondrion</keyword>
<gene>
    <name evidence="6" type="ORF">PBRA_000696</name>
    <name evidence="7" type="ORF">PLBR_LOCUS4876</name>
</gene>
<evidence type="ECO:0000256" key="2">
    <source>
        <dbReference type="ARBA" id="ARBA00022741"/>
    </source>
</evidence>
<dbReference type="InterPro" id="IPR051783">
    <property type="entry name" value="NAD(P)-dependent_oxidoreduct"/>
</dbReference>
<dbReference type="GO" id="GO:0005737">
    <property type="term" value="C:cytoplasm"/>
    <property type="evidence" value="ECO:0007669"/>
    <property type="project" value="TreeGrafter"/>
</dbReference>
<evidence type="ECO:0000256" key="1">
    <source>
        <dbReference type="ARBA" id="ARBA00022679"/>
    </source>
</evidence>
<sequence>MAESMPVWKVFIHGAHGYLGRHLVAAMDARRQAWDGGAEPPAVDEEDPSTVTRRLVVLDAAPDQTLEQKIASADVIVVDVFESVDDALALIKAVRSLNFTTPKTLICVSTILTWAGGAPDQEISEGSYRARNPAAAFVRHKLVETLAINSSREYLSTFVLCAGVLYGDGEEPLHPVFRQAWLCSPPALPVVGAGTNVIPTIHVADLAKLFVRLAERPPVAAPSNFLVAVDKARDTQQAIVAAISNALGTGQTATLDVGAAALDDTRPDAAERLAIMTSQVLVKREASWVASFEDLEWRSELGLVANVQSIIDEFVQARALRPIRLAICGPPGSAKSTVAKRVADLLYLPLINIRDVMARAKERMGAELVVGKDGKAALPVAAGIVRQELVRNEVRNKGYVLDGYPRSAEEAVALFEGDSKPADGDDADKAEEADDEEAAAKKPKIAIMPERVICMVATEQAAMARVKENIGTAIAGHSDEKGQARRWAAWTKAGLGGDSGPRKYYTDKGIDVYDLDGGASRTTTDETLLLYVQGGAPFFNYHPTEEEIAERDRLAKEAEEKARLEEEARERERREQAEQEAKRRAQKEAEYAAQMAELAIKERQAVEERARPLRDYLNEKVLPYVTEGLYEMAKVQPEDPVDFLAEYLFRCSTNRAAQVQSTTPS</sequence>
<dbReference type="EMBL" id="OVEO01000008">
    <property type="protein sequence ID" value="SPQ97661.1"/>
    <property type="molecule type" value="Genomic_DNA"/>
</dbReference>
<dbReference type="InterPro" id="IPR027417">
    <property type="entry name" value="P-loop_NTPase"/>
</dbReference>
<dbReference type="InterPro" id="IPR001509">
    <property type="entry name" value="Epimerase_deHydtase"/>
</dbReference>
<keyword evidence="2" id="KW-0547">Nucleotide-binding</keyword>
<keyword evidence="3" id="KW-0418">Kinase</keyword>